<gene>
    <name evidence="2" type="ORF">ISN44_As09g025350</name>
</gene>
<sequence>MFSNWLQLRRRRHQISPDSPKWPRHFSCSSFKDIQNLLHEDDSSPKPYSLQGQIIHQPRSPRIHGCISNASFLPPMPTPTLFSTVDIPSADHRGVVLYYTSLRIIRKTFEECKSVRSILHTFRIKMDERDLSMDSKFQDELQTIFGTKKVLLPKVFIGGRYIGGVKEIKQLQENDELRMLIGALPPSDKIFDEICDLCRGWRFVMCVRCNGSHKIFLAKYGFTNCTTCNVQGLIRCVSCFPMHRRRNLESSGRVKCMN</sequence>
<evidence type="ECO:0000259" key="1">
    <source>
        <dbReference type="Pfam" id="PF00462"/>
    </source>
</evidence>
<proteinExistence type="predicted"/>
<evidence type="ECO:0000313" key="2">
    <source>
        <dbReference type="EMBL" id="KAG7574341.1"/>
    </source>
</evidence>
<dbReference type="OrthoDB" id="846525at2759"/>
<reference evidence="2 3" key="1">
    <citation type="submission" date="2020-12" db="EMBL/GenBank/DDBJ databases">
        <title>Concerted genomic and epigenomic changes stabilize Arabidopsis allopolyploids.</title>
        <authorList>
            <person name="Chen Z."/>
        </authorList>
    </citation>
    <scope>NUCLEOTIDE SEQUENCE [LARGE SCALE GENOMIC DNA]</scope>
    <source>
        <strain evidence="2">As9502</strain>
        <tissue evidence="2">Leaf</tissue>
    </source>
</reference>
<name>A0A8T2ALM6_ARASU</name>
<dbReference type="PANTHER" id="PTHR45669">
    <property type="entry name" value="GLUTAREDOXIN DOMAIN-CONTAINING CYSTEINE-RICH PROTEIN CG12206-RELATED"/>
    <property type="match status" value="1"/>
</dbReference>
<comment type="caution">
    <text evidence="2">The sequence shown here is derived from an EMBL/GenBank/DDBJ whole genome shotgun (WGS) entry which is preliminary data.</text>
</comment>
<dbReference type="Pfam" id="PF00462">
    <property type="entry name" value="Glutaredoxin"/>
    <property type="match status" value="1"/>
</dbReference>
<dbReference type="InterPro" id="IPR002109">
    <property type="entry name" value="Glutaredoxin"/>
</dbReference>
<dbReference type="Pfam" id="PF23733">
    <property type="entry name" value="GRXCR1-2_C"/>
    <property type="match status" value="1"/>
</dbReference>
<dbReference type="CDD" id="cd03031">
    <property type="entry name" value="GRX_GRX_like"/>
    <property type="match status" value="1"/>
</dbReference>
<dbReference type="PANTHER" id="PTHR45669:SF36">
    <property type="entry name" value="GLUTAREDOXIN DOMAIN-CONTAINING PROTEIN"/>
    <property type="match status" value="1"/>
</dbReference>
<evidence type="ECO:0000313" key="3">
    <source>
        <dbReference type="Proteomes" id="UP000694251"/>
    </source>
</evidence>
<protein>
    <submittedName>
        <fullName evidence="2">Thioredoxin-like superfamily</fullName>
    </submittedName>
</protein>
<organism evidence="2 3">
    <name type="scientific">Arabidopsis suecica</name>
    <name type="common">Swedish thale-cress</name>
    <name type="synonym">Cardaminopsis suecica</name>
    <dbReference type="NCBI Taxonomy" id="45249"/>
    <lineage>
        <taxon>Eukaryota</taxon>
        <taxon>Viridiplantae</taxon>
        <taxon>Streptophyta</taxon>
        <taxon>Embryophyta</taxon>
        <taxon>Tracheophyta</taxon>
        <taxon>Spermatophyta</taxon>
        <taxon>Magnoliopsida</taxon>
        <taxon>eudicotyledons</taxon>
        <taxon>Gunneridae</taxon>
        <taxon>Pentapetalae</taxon>
        <taxon>rosids</taxon>
        <taxon>malvids</taxon>
        <taxon>Brassicales</taxon>
        <taxon>Brassicaceae</taxon>
        <taxon>Camelineae</taxon>
        <taxon>Arabidopsis</taxon>
    </lineage>
</organism>
<feature type="domain" description="Glutaredoxin" evidence="1">
    <location>
        <begin position="96"/>
        <end position="162"/>
    </location>
</feature>
<keyword evidence="3" id="KW-1185">Reference proteome</keyword>
<dbReference type="Proteomes" id="UP000694251">
    <property type="component" value="Chromosome 9"/>
</dbReference>
<dbReference type="AlphaFoldDB" id="A0A8T2ALM6"/>
<dbReference type="EMBL" id="JAEFBJ010000009">
    <property type="protein sequence ID" value="KAG7574341.1"/>
    <property type="molecule type" value="Genomic_DNA"/>
</dbReference>
<dbReference type="PROSITE" id="PS51354">
    <property type="entry name" value="GLUTAREDOXIN_2"/>
    <property type="match status" value="1"/>
</dbReference>
<accession>A0A8T2ALM6</accession>